<dbReference type="EMBL" id="BAOS01000004">
    <property type="protein sequence ID" value="GAX59910.1"/>
    <property type="molecule type" value="Genomic_DNA"/>
</dbReference>
<proteinExistence type="predicted"/>
<sequence length="139" mass="15897">MQLDLSESLNDISVSKEYDIDNAITHEIIYKIDSFVTPLLMLWGQLNSDCNNESFYLAKPLFSDHNQRSWVSAILLKLVEVLPDALQNIKNLAEEMKDIPKDDIKIIGLYRTDTFCKFTEWLIGIKTKVAIGSSVLMQN</sequence>
<dbReference type="AlphaFoldDB" id="A0A286TVG1"/>
<accession>A0A286TVG1</accession>
<dbReference type="Proteomes" id="UP000218542">
    <property type="component" value="Unassembled WGS sequence"/>
</dbReference>
<comment type="caution">
    <text evidence="1">The sequence shown here is derived from an EMBL/GenBank/DDBJ whole genome shotgun (WGS) entry which is preliminary data.</text>
</comment>
<protein>
    <submittedName>
        <fullName evidence="1">Uncharacterized protein</fullName>
    </submittedName>
</protein>
<keyword evidence="2" id="KW-1185">Reference proteome</keyword>
<evidence type="ECO:0000313" key="2">
    <source>
        <dbReference type="Proteomes" id="UP000218542"/>
    </source>
</evidence>
<evidence type="ECO:0000313" key="1">
    <source>
        <dbReference type="EMBL" id="GAX59910.1"/>
    </source>
</evidence>
<organism evidence="1 2">
    <name type="scientific">Candidatus Scalindua japonica</name>
    <dbReference type="NCBI Taxonomy" id="1284222"/>
    <lineage>
        <taxon>Bacteria</taxon>
        <taxon>Pseudomonadati</taxon>
        <taxon>Planctomycetota</taxon>
        <taxon>Candidatus Brocadiia</taxon>
        <taxon>Candidatus Brocadiales</taxon>
        <taxon>Candidatus Scalinduaceae</taxon>
        <taxon>Candidatus Scalindua</taxon>
    </lineage>
</organism>
<gene>
    <name evidence="1" type="ORF">SCALIN_C04_0399</name>
</gene>
<reference evidence="2" key="1">
    <citation type="journal article" date="2017" name="Environ. Microbiol. Rep.">
        <title>Genetic Diversity of Marine Anaerobic Ammonium-Oxidizing Bacteria as Revealed by Genomic and Proteomic Analyses of 'Candidatus Scalindua japonica'.</title>
        <authorList>
            <person name="Oshiki M."/>
            <person name="Mizuto K."/>
            <person name="Kimura Z."/>
            <person name="Kindaichi T."/>
            <person name="Satoh H."/>
            <person name="Okabe S."/>
        </authorList>
    </citation>
    <scope>NUCLEOTIDE SEQUENCE [LARGE SCALE GENOMIC DNA]</scope>
    <source>
        <strain evidence="2">husup-a2</strain>
    </source>
</reference>
<name>A0A286TVG1_9BACT</name>